<keyword evidence="2" id="KW-1185">Reference proteome</keyword>
<dbReference type="EMBL" id="OV725081">
    <property type="protein sequence ID" value="CAH1401111.1"/>
    <property type="molecule type" value="Genomic_DNA"/>
</dbReference>
<sequence length="116" mass="13306">MPMCSQAYLTLTFERIIAQNVQHCPFIERRRNGVITLSRIVNCDQFRGDKTTAEWNRFFEFDKKVGAHFAVRPSERCGNPMWAGTCVRPTNTFSSKIPFSAVLMMTCTTARTGIEY</sequence>
<evidence type="ECO:0000313" key="2">
    <source>
        <dbReference type="Proteomes" id="UP001152798"/>
    </source>
</evidence>
<reference evidence="1" key="1">
    <citation type="submission" date="2022-01" db="EMBL/GenBank/DDBJ databases">
        <authorList>
            <person name="King R."/>
        </authorList>
    </citation>
    <scope>NUCLEOTIDE SEQUENCE</scope>
</reference>
<gene>
    <name evidence="1" type="ORF">NEZAVI_LOCUS10198</name>
</gene>
<proteinExistence type="predicted"/>
<dbReference type="AlphaFoldDB" id="A0A9P0MS29"/>
<evidence type="ECO:0000313" key="1">
    <source>
        <dbReference type="EMBL" id="CAH1401111.1"/>
    </source>
</evidence>
<organism evidence="1 2">
    <name type="scientific">Nezara viridula</name>
    <name type="common">Southern green stink bug</name>
    <name type="synonym">Cimex viridulus</name>
    <dbReference type="NCBI Taxonomy" id="85310"/>
    <lineage>
        <taxon>Eukaryota</taxon>
        <taxon>Metazoa</taxon>
        <taxon>Ecdysozoa</taxon>
        <taxon>Arthropoda</taxon>
        <taxon>Hexapoda</taxon>
        <taxon>Insecta</taxon>
        <taxon>Pterygota</taxon>
        <taxon>Neoptera</taxon>
        <taxon>Paraneoptera</taxon>
        <taxon>Hemiptera</taxon>
        <taxon>Heteroptera</taxon>
        <taxon>Panheteroptera</taxon>
        <taxon>Pentatomomorpha</taxon>
        <taxon>Pentatomoidea</taxon>
        <taxon>Pentatomidae</taxon>
        <taxon>Pentatominae</taxon>
        <taxon>Nezara</taxon>
    </lineage>
</organism>
<dbReference type="Proteomes" id="UP001152798">
    <property type="component" value="Chromosome 5"/>
</dbReference>
<accession>A0A9P0MS29</accession>
<protein>
    <submittedName>
        <fullName evidence="1">Uncharacterized protein</fullName>
    </submittedName>
</protein>
<name>A0A9P0MS29_NEZVI</name>